<organism evidence="2">
    <name type="scientific">Ixodes ricinus</name>
    <name type="common">Common tick</name>
    <name type="synonym">Acarus ricinus</name>
    <dbReference type="NCBI Taxonomy" id="34613"/>
    <lineage>
        <taxon>Eukaryota</taxon>
        <taxon>Metazoa</taxon>
        <taxon>Ecdysozoa</taxon>
        <taxon>Arthropoda</taxon>
        <taxon>Chelicerata</taxon>
        <taxon>Arachnida</taxon>
        <taxon>Acari</taxon>
        <taxon>Parasitiformes</taxon>
        <taxon>Ixodida</taxon>
        <taxon>Ixodoidea</taxon>
        <taxon>Ixodidae</taxon>
        <taxon>Ixodinae</taxon>
        <taxon>Ixodes</taxon>
    </lineage>
</organism>
<keyword evidence="1" id="KW-0677">Repeat</keyword>
<evidence type="ECO:0000313" key="2">
    <source>
        <dbReference type="EMBL" id="JAR89822.1"/>
    </source>
</evidence>
<name>A0A147BH93_IXORI</name>
<dbReference type="SUPFAM" id="SSF52047">
    <property type="entry name" value="RNI-like"/>
    <property type="match status" value="2"/>
</dbReference>
<dbReference type="Gene3D" id="3.80.10.10">
    <property type="entry name" value="Ribonuclease Inhibitor"/>
    <property type="match status" value="4"/>
</dbReference>
<reference evidence="2" key="1">
    <citation type="journal article" date="2018" name="PLoS Negl. Trop. Dis.">
        <title>Sialome diversity of ticks revealed by RNAseq of single tick salivary glands.</title>
        <authorList>
            <person name="Perner J."/>
            <person name="Kropackova S."/>
            <person name="Kopacek P."/>
            <person name="Ribeiro J.M."/>
        </authorList>
    </citation>
    <scope>NUCLEOTIDE SEQUENCE</scope>
    <source>
        <strain evidence="2">Siblings of single egg batch collected in Ceske Budejovice</strain>
        <tissue evidence="2">Salivary glands</tissue>
    </source>
</reference>
<dbReference type="AlphaFoldDB" id="A0A147BH93"/>
<feature type="non-terminal residue" evidence="2">
    <location>
        <position position="1"/>
    </location>
</feature>
<evidence type="ECO:0000256" key="1">
    <source>
        <dbReference type="ARBA" id="ARBA00022737"/>
    </source>
</evidence>
<dbReference type="PANTHER" id="PTHR24111">
    <property type="entry name" value="LEUCINE-RICH REPEAT-CONTAINING PROTEIN 34"/>
    <property type="match status" value="1"/>
</dbReference>
<dbReference type="InterPro" id="IPR032675">
    <property type="entry name" value="LRR_dom_sf"/>
</dbReference>
<dbReference type="EMBL" id="GEGO01005582">
    <property type="protein sequence ID" value="JAR89822.1"/>
    <property type="molecule type" value="Transcribed_RNA"/>
</dbReference>
<proteinExistence type="predicted"/>
<protein>
    <submittedName>
        <fullName evidence="2">Putative ran gtpase-activating protein</fullName>
    </submittedName>
</protein>
<accession>A0A147BH93</accession>
<dbReference type="InterPro" id="IPR052201">
    <property type="entry name" value="LRR-containing_regulator"/>
</dbReference>
<sequence>SARGVDYDQPCTESDTQCCHILDDLSFWNELLWLCHLEMREEAPGELGTDCLVGFTPIIASEAMCCHAHIVLHWLLTEHRCIRTLKVKGVVAHRNPRLFLDALRLNNGLRRLELHECDLEDGCKTRIQDASQHLVVAIGTLTGLEELVLHDVFLSQDALALLGTAFENMPCLRSFSASLGHMSAPQTDVLIQSLKRSKTIKALHCNDWCLRHGKDTTFAEYLAEHVVLQELVINITRGFRSRAKEVESVFEVLATNRVLRKLHLVGHLFEPSQGLLLSKVMATNNTLQSFRTCGNKCTFEDDSLAKIVGGNTGLLELEMENIAVVGVEQLAEAIRTNTTMKKLSLCCSELSLADTTKLCEALAKNSTLQTVTGEEVNESLVADVYKVLRETGTDQRMKFRSIIKSPFALQEALEHCHELTEVDYCPTPRSVTGTLNSVFGCYFIDELDSEDEDCIHRYSPVPKTDGSPAPELPAFSCLTSCSQLVKLQITLAEEMSTSCAELLARFLSSTKKLRHADLNFPTTISATQILLDAVSRNNSISTLIVSNWHFLSYHAEDFAETLGRNETLNYLELHDVKADLILNELSATVEGNKFLVSIKVDDDCHVDDEVWMFKVMDVLRRNFSLLQRAVHFVMGRCDKRCGEAFEEVFRSRALFEKVQQLSGGSESDAEERIRKARRHLDANFMAVAGVVSEAVVCDGGRLGQTRLDQIGLDNWLRVRSYLKLTDIKDTPTTVRASELTKGF</sequence>
<dbReference type="PANTHER" id="PTHR24111:SF0">
    <property type="entry name" value="LEUCINE-RICH REPEAT-CONTAINING PROTEIN"/>
    <property type="match status" value="1"/>
</dbReference>